<sequence length="635" mass="70752">MTEVREGDAAVEAIYTAVGSLCWHEAQQSLQEQLQRPQDSPRFELLQAWMELRQGRAVAPELTTLAERLELDASFDSRQRAELLMFLALGRKAMGLTVQALKNEGEAMALFERASARVGECMAAQQMLAHLIAIGDLDELDRLLPKLELRLLGRFDWVDIYLGGCRASVAYGRAEAGDEGSRRLCIELYRSLYERTKVAHLREFRRMIGTNLAINSALAGDFEAAQQQLEELELQDALVTRKPNFLMQAWRAYTRGQLGLRDGHLDSAAAELGQALQLEMGSSRSANLQSKVLEAQAECAFRQGRVADGRRAVQQRQGVQDEVLRQLRAKHNAGMEALLREAQLATELRTRNAELHQAYEEMEQRVRERSSELAEAQQALHRHAQREVVSKLLIGVAHQLNTPMGTANLTISALRDQVQELQIKLQAPMRKQDLSAALSQVSESAALVEANLVRSRSLLGRFSELSLHEQLHQKRRMQLAPWIREQVQALQSEWQAAGAQPLLQLEEGIEWLGAVDALGQVLQHLLKNALRFGRAPGSLPEITLLLGRRAAEPGLCIEVSDRGPGMSEARRAHAFEPFAEQLLTEGGLGLVLVRNLVEELMRGQVELLPNQPQGLRVRITLPDSGAPGFEPKSNS</sequence>
<dbReference type="InterPro" id="IPR005467">
    <property type="entry name" value="His_kinase_dom"/>
</dbReference>
<comment type="caution">
    <text evidence="10">The sequence shown here is derived from an EMBL/GenBank/DDBJ whole genome shotgun (WGS) entry which is preliminary data.</text>
</comment>
<keyword evidence="6" id="KW-0418">Kinase</keyword>
<keyword evidence="8" id="KW-0175">Coiled coil</keyword>
<keyword evidence="7" id="KW-1133">Transmembrane helix</keyword>
<dbReference type="EMBL" id="JAQQXT010000024">
    <property type="protein sequence ID" value="MDC8774513.1"/>
    <property type="molecule type" value="Genomic_DNA"/>
</dbReference>
<dbReference type="SMART" id="SM00387">
    <property type="entry name" value="HATPase_c"/>
    <property type="match status" value="1"/>
</dbReference>
<evidence type="ECO:0000256" key="8">
    <source>
        <dbReference type="SAM" id="Coils"/>
    </source>
</evidence>
<dbReference type="Proteomes" id="UP001221189">
    <property type="component" value="Unassembled WGS sequence"/>
</dbReference>
<dbReference type="RefSeq" id="WP_273602507.1">
    <property type="nucleotide sequence ID" value="NZ_JAQQXT010000024.1"/>
</dbReference>
<name>A0ABT5KKT9_9BURK</name>
<evidence type="ECO:0000313" key="11">
    <source>
        <dbReference type="Proteomes" id="UP001221189"/>
    </source>
</evidence>
<dbReference type="Pfam" id="PF02518">
    <property type="entry name" value="HATPase_c"/>
    <property type="match status" value="1"/>
</dbReference>
<dbReference type="InterPro" id="IPR036890">
    <property type="entry name" value="HATPase_C_sf"/>
</dbReference>
<dbReference type="PANTHER" id="PTHR45436:SF5">
    <property type="entry name" value="SENSOR HISTIDINE KINASE TRCS"/>
    <property type="match status" value="1"/>
</dbReference>
<evidence type="ECO:0000256" key="3">
    <source>
        <dbReference type="ARBA" id="ARBA00022553"/>
    </source>
</evidence>
<gene>
    <name evidence="10" type="ORF">PRZ03_23365</name>
</gene>
<evidence type="ECO:0000256" key="5">
    <source>
        <dbReference type="ARBA" id="ARBA00022692"/>
    </source>
</evidence>
<dbReference type="Gene3D" id="3.30.565.10">
    <property type="entry name" value="Histidine kinase-like ATPase, C-terminal domain"/>
    <property type="match status" value="1"/>
</dbReference>
<keyword evidence="3" id="KW-0597">Phosphoprotein</keyword>
<keyword evidence="7" id="KW-0472">Membrane</keyword>
<evidence type="ECO:0000256" key="6">
    <source>
        <dbReference type="ARBA" id="ARBA00022777"/>
    </source>
</evidence>
<dbReference type="EC" id="2.7.13.3" evidence="2"/>
<evidence type="ECO:0000256" key="7">
    <source>
        <dbReference type="ARBA" id="ARBA00022989"/>
    </source>
</evidence>
<dbReference type="InterPro" id="IPR050428">
    <property type="entry name" value="TCS_sensor_his_kinase"/>
</dbReference>
<comment type="catalytic activity">
    <reaction evidence="1">
        <text>ATP + protein L-histidine = ADP + protein N-phospho-L-histidine.</text>
        <dbReference type="EC" id="2.7.13.3"/>
    </reaction>
</comment>
<dbReference type="SUPFAM" id="SSF55874">
    <property type="entry name" value="ATPase domain of HSP90 chaperone/DNA topoisomerase II/histidine kinase"/>
    <property type="match status" value="1"/>
</dbReference>
<evidence type="ECO:0000256" key="4">
    <source>
        <dbReference type="ARBA" id="ARBA00022679"/>
    </source>
</evidence>
<dbReference type="PROSITE" id="PS50109">
    <property type="entry name" value="HIS_KIN"/>
    <property type="match status" value="1"/>
</dbReference>
<feature type="coiled-coil region" evidence="8">
    <location>
        <begin position="215"/>
        <end position="242"/>
    </location>
</feature>
<protein>
    <recommendedName>
        <fullName evidence="2">histidine kinase</fullName>
        <ecNumber evidence="2">2.7.13.3</ecNumber>
    </recommendedName>
</protein>
<evidence type="ECO:0000313" key="10">
    <source>
        <dbReference type="EMBL" id="MDC8774513.1"/>
    </source>
</evidence>
<evidence type="ECO:0000256" key="1">
    <source>
        <dbReference type="ARBA" id="ARBA00000085"/>
    </source>
</evidence>
<keyword evidence="10" id="KW-0067">ATP-binding</keyword>
<feature type="coiled-coil region" evidence="8">
    <location>
        <begin position="345"/>
        <end position="379"/>
    </location>
</feature>
<feature type="domain" description="Histidine kinase" evidence="9">
    <location>
        <begin position="395"/>
        <end position="625"/>
    </location>
</feature>
<keyword evidence="4" id="KW-0808">Transferase</keyword>
<dbReference type="Gene3D" id="1.10.287.130">
    <property type="match status" value="1"/>
</dbReference>
<organism evidence="10 11">
    <name type="scientific">Roseateles albus</name>
    <dbReference type="NCBI Taxonomy" id="2987525"/>
    <lineage>
        <taxon>Bacteria</taxon>
        <taxon>Pseudomonadati</taxon>
        <taxon>Pseudomonadota</taxon>
        <taxon>Betaproteobacteria</taxon>
        <taxon>Burkholderiales</taxon>
        <taxon>Sphaerotilaceae</taxon>
        <taxon>Roseateles</taxon>
    </lineage>
</organism>
<evidence type="ECO:0000256" key="2">
    <source>
        <dbReference type="ARBA" id="ARBA00012438"/>
    </source>
</evidence>
<dbReference type="PANTHER" id="PTHR45436">
    <property type="entry name" value="SENSOR HISTIDINE KINASE YKOH"/>
    <property type="match status" value="1"/>
</dbReference>
<dbReference type="GO" id="GO:0005524">
    <property type="term" value="F:ATP binding"/>
    <property type="evidence" value="ECO:0007669"/>
    <property type="project" value="UniProtKB-KW"/>
</dbReference>
<evidence type="ECO:0000259" key="9">
    <source>
        <dbReference type="PROSITE" id="PS50109"/>
    </source>
</evidence>
<keyword evidence="10" id="KW-0547">Nucleotide-binding</keyword>
<keyword evidence="11" id="KW-1185">Reference proteome</keyword>
<keyword evidence="5" id="KW-0812">Transmembrane</keyword>
<dbReference type="InterPro" id="IPR003594">
    <property type="entry name" value="HATPase_dom"/>
</dbReference>
<proteinExistence type="predicted"/>
<reference evidence="10 11" key="1">
    <citation type="submission" date="2022-10" db="EMBL/GenBank/DDBJ databases">
        <title>Paucibacter sp. hw1 Genome sequencing.</title>
        <authorList>
            <person name="Park S."/>
        </authorList>
    </citation>
    <scope>NUCLEOTIDE SEQUENCE [LARGE SCALE GENOMIC DNA]</scope>
    <source>
        <strain evidence="11">hw1</strain>
    </source>
</reference>
<accession>A0ABT5KKT9</accession>